<dbReference type="Gene3D" id="3.10.450.10">
    <property type="match status" value="1"/>
</dbReference>
<dbReference type="CDD" id="cd00042">
    <property type="entry name" value="CY"/>
    <property type="match status" value="1"/>
</dbReference>
<comment type="similarity">
    <text evidence="2">Belongs to the cystatin family.</text>
</comment>
<keyword evidence="5" id="KW-0789">Thiol protease inhibitor</keyword>
<evidence type="ECO:0000256" key="7">
    <source>
        <dbReference type="ARBA" id="ARBA00023157"/>
    </source>
</evidence>
<evidence type="ECO:0000256" key="1">
    <source>
        <dbReference type="ARBA" id="ARBA00004239"/>
    </source>
</evidence>
<dbReference type="GO" id="GO:0004869">
    <property type="term" value="F:cysteine-type endopeptidase inhibitor activity"/>
    <property type="evidence" value="ECO:0007669"/>
    <property type="project" value="UniProtKB-KW"/>
</dbReference>
<feature type="domain" description="Cystatin kininogen-type" evidence="9">
    <location>
        <begin position="32"/>
        <end position="137"/>
    </location>
</feature>
<dbReference type="EMBL" id="OW240923">
    <property type="protein sequence ID" value="CAH2324932.1"/>
    <property type="molecule type" value="Genomic_DNA"/>
</dbReference>
<evidence type="ECO:0000256" key="5">
    <source>
        <dbReference type="ARBA" id="ARBA00022704"/>
    </source>
</evidence>
<evidence type="ECO:0000259" key="9">
    <source>
        <dbReference type="PROSITE" id="PS51647"/>
    </source>
</evidence>
<name>A0AAD1WV77_PELCU</name>
<dbReference type="GO" id="GO:0031982">
    <property type="term" value="C:vesicle"/>
    <property type="evidence" value="ECO:0007669"/>
    <property type="project" value="TreeGrafter"/>
</dbReference>
<dbReference type="InterPro" id="IPR000010">
    <property type="entry name" value="Cystatin_dom"/>
</dbReference>
<evidence type="ECO:0000256" key="6">
    <source>
        <dbReference type="ARBA" id="ARBA00022858"/>
    </source>
</evidence>
<evidence type="ECO:0000256" key="3">
    <source>
        <dbReference type="ARBA" id="ARBA00022429"/>
    </source>
</evidence>
<sequence length="140" mass="15506">MEVRGVALLTVCAMLSLGALSLVPGGWSEADPNSDWVQKVTAYCVQRYNMESNDVTLYSLLSMKSAQQQVVAGVNYKIVFIIGQTTCRKNGNMSLTNCPLKTGENVKRLQCESKVNYVPWEENITLQKQTCNPVSEHATQ</sequence>
<dbReference type="GO" id="GO:0005737">
    <property type="term" value="C:cytoplasm"/>
    <property type="evidence" value="ECO:0007669"/>
    <property type="project" value="TreeGrafter"/>
</dbReference>
<keyword evidence="11" id="KW-1185">Reference proteome</keyword>
<dbReference type="SMART" id="SM00043">
    <property type="entry name" value="CY"/>
    <property type="match status" value="1"/>
</dbReference>
<keyword evidence="7" id="KW-1015">Disulfide bond</keyword>
<comment type="subcellular location">
    <subcellularLocation>
        <location evidence="1">Secreted</location>
        <location evidence="1">Extracellular space</location>
    </subcellularLocation>
</comment>
<dbReference type="PANTHER" id="PTHR46186:SF2">
    <property type="entry name" value="CYSTATIN"/>
    <property type="match status" value="1"/>
</dbReference>
<dbReference type="GO" id="GO:0005615">
    <property type="term" value="C:extracellular space"/>
    <property type="evidence" value="ECO:0007669"/>
    <property type="project" value="TreeGrafter"/>
</dbReference>
<dbReference type="InterPro" id="IPR018073">
    <property type="entry name" value="Prot_inh_cystat_CS"/>
</dbReference>
<gene>
    <name evidence="10" type="ORF">PECUL_23A042502</name>
</gene>
<accession>A0AAD1WV77</accession>
<feature type="signal peptide" evidence="8">
    <location>
        <begin position="1"/>
        <end position="28"/>
    </location>
</feature>
<dbReference type="Pfam" id="PF00031">
    <property type="entry name" value="Cystatin"/>
    <property type="match status" value="1"/>
</dbReference>
<keyword evidence="4" id="KW-0646">Protease inhibitor</keyword>
<dbReference type="PANTHER" id="PTHR46186">
    <property type="entry name" value="CYSTATIN"/>
    <property type="match status" value="1"/>
</dbReference>
<proteinExistence type="inferred from homology"/>
<keyword evidence="3" id="KW-0840">Vasodilator</keyword>
<evidence type="ECO:0000256" key="2">
    <source>
        <dbReference type="ARBA" id="ARBA00009403"/>
    </source>
</evidence>
<keyword evidence="6" id="KW-0838">Vasoactive</keyword>
<dbReference type="SUPFAM" id="SSF54403">
    <property type="entry name" value="Cystatin/monellin"/>
    <property type="match status" value="1"/>
</dbReference>
<dbReference type="InterPro" id="IPR046350">
    <property type="entry name" value="Cystatin_sf"/>
</dbReference>
<dbReference type="PROSITE" id="PS51647">
    <property type="entry name" value="CYSTATIN_KININOGEN"/>
    <property type="match status" value="1"/>
</dbReference>
<protein>
    <submittedName>
        <fullName evidence="10">Cystatin-like</fullName>
    </submittedName>
</protein>
<reference evidence="10" key="1">
    <citation type="submission" date="2022-03" db="EMBL/GenBank/DDBJ databases">
        <authorList>
            <person name="Alioto T."/>
            <person name="Alioto T."/>
            <person name="Gomez Garrido J."/>
        </authorList>
    </citation>
    <scope>NUCLEOTIDE SEQUENCE</scope>
</reference>
<evidence type="ECO:0000256" key="4">
    <source>
        <dbReference type="ARBA" id="ARBA00022690"/>
    </source>
</evidence>
<dbReference type="PROSITE" id="PS00287">
    <property type="entry name" value="CYSTATIN"/>
    <property type="match status" value="1"/>
</dbReference>
<keyword evidence="8" id="KW-0732">Signal</keyword>
<evidence type="ECO:0000256" key="8">
    <source>
        <dbReference type="SAM" id="SignalP"/>
    </source>
</evidence>
<dbReference type="InterPro" id="IPR027358">
    <property type="entry name" value="Kininogen-type_cystatin_dom"/>
</dbReference>
<evidence type="ECO:0000313" key="10">
    <source>
        <dbReference type="EMBL" id="CAH2324932.1"/>
    </source>
</evidence>
<dbReference type="FunFam" id="3.10.450.10:FF:000004">
    <property type="entry name" value="Cystatin C"/>
    <property type="match status" value="1"/>
</dbReference>
<evidence type="ECO:0000313" key="11">
    <source>
        <dbReference type="Proteomes" id="UP001295444"/>
    </source>
</evidence>
<dbReference type="Proteomes" id="UP001295444">
    <property type="component" value="Chromosome 12"/>
</dbReference>
<dbReference type="GO" id="GO:0042311">
    <property type="term" value="P:vasodilation"/>
    <property type="evidence" value="ECO:0007669"/>
    <property type="project" value="UniProtKB-KW"/>
</dbReference>
<organism evidence="10 11">
    <name type="scientific">Pelobates cultripes</name>
    <name type="common">Western spadefoot toad</name>
    <dbReference type="NCBI Taxonomy" id="61616"/>
    <lineage>
        <taxon>Eukaryota</taxon>
        <taxon>Metazoa</taxon>
        <taxon>Chordata</taxon>
        <taxon>Craniata</taxon>
        <taxon>Vertebrata</taxon>
        <taxon>Euteleostomi</taxon>
        <taxon>Amphibia</taxon>
        <taxon>Batrachia</taxon>
        <taxon>Anura</taxon>
        <taxon>Pelobatoidea</taxon>
        <taxon>Pelobatidae</taxon>
        <taxon>Pelobates</taxon>
    </lineage>
</organism>
<dbReference type="AlphaFoldDB" id="A0AAD1WV77"/>
<feature type="chain" id="PRO_5042017152" evidence="8">
    <location>
        <begin position="29"/>
        <end position="140"/>
    </location>
</feature>